<proteinExistence type="predicted"/>
<dbReference type="InterPro" id="IPR053865">
    <property type="entry name" value="DUF6934"/>
</dbReference>
<name>A0ABS9KR15_9BACT</name>
<dbReference type="RefSeq" id="WP_237871492.1">
    <property type="nucleotide sequence ID" value="NZ_JAKLTR010000006.1"/>
</dbReference>
<comment type="caution">
    <text evidence="1">The sequence shown here is derived from an EMBL/GenBank/DDBJ whole genome shotgun (WGS) entry which is preliminary data.</text>
</comment>
<accession>A0ABS9KR15</accession>
<dbReference type="Proteomes" id="UP001165367">
    <property type="component" value="Unassembled WGS sequence"/>
</dbReference>
<evidence type="ECO:0000313" key="1">
    <source>
        <dbReference type="EMBL" id="MCG2614761.1"/>
    </source>
</evidence>
<reference evidence="1" key="1">
    <citation type="submission" date="2022-01" db="EMBL/GenBank/DDBJ databases">
        <authorList>
            <person name="Jo J.-H."/>
            <person name="Im W.-T."/>
        </authorList>
    </citation>
    <scope>NUCLEOTIDE SEQUENCE</scope>
    <source>
        <strain evidence="1">NA20</strain>
    </source>
</reference>
<dbReference type="Pfam" id="PF22028">
    <property type="entry name" value="DUF6934"/>
    <property type="match status" value="1"/>
</dbReference>
<dbReference type="EMBL" id="JAKLTR010000006">
    <property type="protein sequence ID" value="MCG2614761.1"/>
    <property type="molecule type" value="Genomic_DNA"/>
</dbReference>
<sequence length="150" mass="17634">MKKEVYEYVKIEDHTLYQFFSYGPKGLIRKLIQFNLVQRIPLIFNLELGKALSGNKIDTSSVTDNKDTNKILLSVTEAIIEFLNERREALVFLEGSTPARTRLFQIWIARIFDQHRGFISIEGRIKNNWYLFEKGKSFDAFLIKKKNINQ</sequence>
<keyword evidence="2" id="KW-1185">Reference proteome</keyword>
<evidence type="ECO:0000313" key="2">
    <source>
        <dbReference type="Proteomes" id="UP001165367"/>
    </source>
</evidence>
<gene>
    <name evidence="1" type="ORF">LZZ85_10735</name>
</gene>
<organism evidence="1 2">
    <name type="scientific">Terrimonas ginsenosidimutans</name>
    <dbReference type="NCBI Taxonomy" id="2908004"/>
    <lineage>
        <taxon>Bacteria</taxon>
        <taxon>Pseudomonadati</taxon>
        <taxon>Bacteroidota</taxon>
        <taxon>Chitinophagia</taxon>
        <taxon>Chitinophagales</taxon>
        <taxon>Chitinophagaceae</taxon>
        <taxon>Terrimonas</taxon>
    </lineage>
</organism>
<protein>
    <submittedName>
        <fullName evidence="1">Uncharacterized protein</fullName>
    </submittedName>
</protein>